<dbReference type="SUPFAM" id="SSF47895">
    <property type="entry name" value="Transducin (alpha subunit), insertion domain"/>
    <property type="match status" value="1"/>
</dbReference>
<dbReference type="GO" id="GO:0001664">
    <property type="term" value="F:G protein-coupled receptor binding"/>
    <property type="evidence" value="ECO:0007669"/>
    <property type="project" value="TreeGrafter"/>
</dbReference>
<feature type="binding site" evidence="6">
    <location>
        <position position="50"/>
    </location>
    <ligand>
        <name>Mg(2+)</name>
        <dbReference type="ChEBI" id="CHEBI:18420"/>
    </ligand>
</feature>
<protein>
    <submittedName>
        <fullName evidence="7">Guanine nucleotide-binding protein subunit alpha</fullName>
    </submittedName>
</protein>
<comment type="caution">
    <text evidence="7">The sequence shown here is derived from an EMBL/GenBank/DDBJ whole genome shotgun (WGS) entry which is preliminary data.</text>
</comment>
<dbReference type="GO" id="GO:0005737">
    <property type="term" value="C:cytoplasm"/>
    <property type="evidence" value="ECO:0007669"/>
    <property type="project" value="TreeGrafter"/>
</dbReference>
<feature type="binding site" evidence="5">
    <location>
        <begin position="199"/>
        <end position="203"/>
    </location>
    <ligand>
        <name>GTP</name>
        <dbReference type="ChEBI" id="CHEBI:37565"/>
    </ligand>
</feature>
<dbReference type="Pfam" id="PF00503">
    <property type="entry name" value="G-alpha"/>
    <property type="match status" value="1"/>
</dbReference>
<dbReference type="AlphaFoldDB" id="A0A9Q0RI70"/>
<dbReference type="InterPro" id="IPR027417">
    <property type="entry name" value="P-loop_NTPase"/>
</dbReference>
<dbReference type="GO" id="GO:0031683">
    <property type="term" value="F:G-protein beta/gamma-subunit complex binding"/>
    <property type="evidence" value="ECO:0007669"/>
    <property type="project" value="InterPro"/>
</dbReference>
<evidence type="ECO:0000256" key="5">
    <source>
        <dbReference type="PIRSR" id="PIRSR601019-1"/>
    </source>
</evidence>
<evidence type="ECO:0000313" key="7">
    <source>
        <dbReference type="EMBL" id="KAJ5079484.1"/>
    </source>
</evidence>
<keyword evidence="2 5" id="KW-0547">Nucleotide-binding</keyword>
<dbReference type="GO" id="GO:0005834">
    <property type="term" value="C:heterotrimeric G-protein complex"/>
    <property type="evidence" value="ECO:0007669"/>
    <property type="project" value="TreeGrafter"/>
</dbReference>
<dbReference type="SMART" id="SM00275">
    <property type="entry name" value="G_alpha"/>
    <property type="match status" value="1"/>
</dbReference>
<keyword evidence="3 5" id="KW-0342">GTP-binding</keyword>
<keyword evidence="1 6" id="KW-0479">Metal-binding</keyword>
<feature type="binding site" evidence="6">
    <location>
        <position position="180"/>
    </location>
    <ligand>
        <name>Mg(2+)</name>
        <dbReference type="ChEBI" id="CHEBI:18420"/>
    </ligand>
</feature>
<evidence type="ECO:0000256" key="3">
    <source>
        <dbReference type="ARBA" id="ARBA00023134"/>
    </source>
</evidence>
<proteinExistence type="predicted"/>
<dbReference type="OrthoDB" id="5817230at2759"/>
<dbReference type="Gene3D" id="1.10.400.10">
    <property type="entry name" value="GI Alpha 1, domain 2-like"/>
    <property type="match status" value="1"/>
</dbReference>
<sequence length="354" mass="41721">MGCCYSKDPFYNQEMRRRNKEIESLLHKQKIKLEKETKILLLGAGSTGKSTFFRQVQLLQNGNFNQETVIEFRQIISRNCISLMKKLCSLANNLNIEIKNKFDMKKLDKIPNNKDFISQEDSEIIKNLWNDSGIQKIYPYAKLQLESFESAVYFFQNIDRISNEYYSPTNEDIIHARYQTRSIQEEEFTIKGYHFRLVDVGGQRSQRRKWIHCFEGTTSVIFFVSLTNCFQQKSKEQKISKLQESLDIFQYLVSCPWFERTTVVIFFNKLDLFKELLSDPNNELNIPSYQGSRDFTEVTEYIVSLFLNINSSSDYPSRDIYHFLTCAIDSDKISSVFLITLHSLFERSLEDLDF</sequence>
<dbReference type="GO" id="GO:0007188">
    <property type="term" value="P:adenylate cyclase-modulating G protein-coupled receptor signaling pathway"/>
    <property type="evidence" value="ECO:0007669"/>
    <property type="project" value="TreeGrafter"/>
</dbReference>
<dbReference type="GO" id="GO:0046872">
    <property type="term" value="F:metal ion binding"/>
    <property type="evidence" value="ECO:0007669"/>
    <property type="project" value="UniProtKB-KW"/>
</dbReference>
<keyword evidence="4" id="KW-0807">Transducer</keyword>
<accession>A0A9Q0RI70</accession>
<dbReference type="EMBL" id="JAPDFW010000032">
    <property type="protein sequence ID" value="KAJ5079484.1"/>
    <property type="molecule type" value="Genomic_DNA"/>
</dbReference>
<name>A0A9Q0RI70_ANAIG</name>
<evidence type="ECO:0000256" key="1">
    <source>
        <dbReference type="ARBA" id="ARBA00022723"/>
    </source>
</evidence>
<reference evidence="7" key="1">
    <citation type="submission" date="2022-10" db="EMBL/GenBank/DDBJ databases">
        <title>Novel sulphate-reducing endosymbionts in the free-living metamonad Anaeramoeba.</title>
        <authorList>
            <person name="Jerlstrom-Hultqvist J."/>
            <person name="Cepicka I."/>
            <person name="Gallot-Lavallee L."/>
            <person name="Salas-Leiva D."/>
            <person name="Curtis B.A."/>
            <person name="Zahonova K."/>
            <person name="Pipaliya S."/>
            <person name="Dacks J."/>
            <person name="Roger A.J."/>
        </authorList>
    </citation>
    <scope>NUCLEOTIDE SEQUENCE</scope>
    <source>
        <strain evidence="7">BMAN</strain>
    </source>
</reference>
<feature type="binding site" evidence="5">
    <location>
        <begin position="268"/>
        <end position="271"/>
    </location>
    <ligand>
        <name>GTP</name>
        <dbReference type="ChEBI" id="CHEBI:37565"/>
    </ligand>
</feature>
<dbReference type="GO" id="GO:0003924">
    <property type="term" value="F:GTPase activity"/>
    <property type="evidence" value="ECO:0007669"/>
    <property type="project" value="InterPro"/>
</dbReference>
<keyword evidence="6" id="KW-0460">Magnesium</keyword>
<feature type="binding site" evidence="5">
    <location>
        <position position="327"/>
    </location>
    <ligand>
        <name>GTP</name>
        <dbReference type="ChEBI" id="CHEBI:37565"/>
    </ligand>
</feature>
<dbReference type="SUPFAM" id="SSF52540">
    <property type="entry name" value="P-loop containing nucleoside triphosphate hydrolases"/>
    <property type="match status" value="1"/>
</dbReference>
<dbReference type="PRINTS" id="PR00318">
    <property type="entry name" value="GPROTEINA"/>
</dbReference>
<dbReference type="InterPro" id="IPR011025">
    <property type="entry name" value="GproteinA_insert"/>
</dbReference>
<evidence type="ECO:0000256" key="4">
    <source>
        <dbReference type="ARBA" id="ARBA00023224"/>
    </source>
</evidence>
<dbReference type="FunFam" id="3.40.50.300:FF:000692">
    <property type="entry name" value="Guanine nucleotide-binding protein subunit alpha"/>
    <property type="match status" value="1"/>
</dbReference>
<evidence type="ECO:0000313" key="8">
    <source>
        <dbReference type="Proteomes" id="UP001149090"/>
    </source>
</evidence>
<gene>
    <name evidence="7" type="ORF">M0811_14504</name>
</gene>
<evidence type="ECO:0000256" key="6">
    <source>
        <dbReference type="PIRSR" id="PIRSR601019-2"/>
    </source>
</evidence>
<dbReference type="PANTHER" id="PTHR10218">
    <property type="entry name" value="GTP-BINDING PROTEIN ALPHA SUBUNIT"/>
    <property type="match status" value="1"/>
</dbReference>
<keyword evidence="8" id="KW-1185">Reference proteome</keyword>
<dbReference type="CDD" id="cd00066">
    <property type="entry name" value="G-alpha"/>
    <property type="match status" value="1"/>
</dbReference>
<dbReference type="PANTHER" id="PTHR10218:SF302">
    <property type="entry name" value="GUANINE NUCLEOTIDE-BINDING PROTEIN ALPHA-5 SUBUNIT"/>
    <property type="match status" value="1"/>
</dbReference>
<dbReference type="Gene3D" id="3.40.50.300">
    <property type="entry name" value="P-loop containing nucleotide triphosphate hydrolases"/>
    <property type="match status" value="1"/>
</dbReference>
<dbReference type="GO" id="GO:0005525">
    <property type="term" value="F:GTP binding"/>
    <property type="evidence" value="ECO:0007669"/>
    <property type="project" value="UniProtKB-KW"/>
</dbReference>
<evidence type="ECO:0000256" key="2">
    <source>
        <dbReference type="ARBA" id="ARBA00022741"/>
    </source>
</evidence>
<organism evidence="7 8">
    <name type="scientific">Anaeramoeba ignava</name>
    <name type="common">Anaerobic marine amoeba</name>
    <dbReference type="NCBI Taxonomy" id="1746090"/>
    <lineage>
        <taxon>Eukaryota</taxon>
        <taxon>Metamonada</taxon>
        <taxon>Anaeramoebidae</taxon>
        <taxon>Anaeramoeba</taxon>
    </lineage>
</organism>
<dbReference type="InterPro" id="IPR001019">
    <property type="entry name" value="Gprotein_alpha_su"/>
</dbReference>
<dbReference type="Proteomes" id="UP001149090">
    <property type="component" value="Unassembled WGS sequence"/>
</dbReference>
<dbReference type="PROSITE" id="PS51882">
    <property type="entry name" value="G_ALPHA"/>
    <property type="match status" value="1"/>
</dbReference>